<dbReference type="InterPro" id="IPR036097">
    <property type="entry name" value="HisK_dim/P_sf"/>
</dbReference>
<comment type="subcellular location">
    <subcellularLocation>
        <location evidence="2">Cell membrane</location>
        <topology evidence="2">Multi-pass membrane protein</topology>
    </subcellularLocation>
</comment>
<evidence type="ECO:0000256" key="9">
    <source>
        <dbReference type="ARBA" id="ARBA00022840"/>
    </source>
</evidence>
<keyword evidence="10" id="KW-0472">Membrane</keyword>
<protein>
    <recommendedName>
        <fullName evidence="3">histidine kinase</fullName>
        <ecNumber evidence="3">2.7.13.3</ecNumber>
    </recommendedName>
</protein>
<evidence type="ECO:0000256" key="2">
    <source>
        <dbReference type="ARBA" id="ARBA00004651"/>
    </source>
</evidence>
<keyword evidence="14" id="KW-1185">Reference proteome</keyword>
<dbReference type="SMART" id="SM00387">
    <property type="entry name" value="HATPase_c"/>
    <property type="match status" value="1"/>
</dbReference>
<evidence type="ECO:0000256" key="4">
    <source>
        <dbReference type="ARBA" id="ARBA00022475"/>
    </source>
</evidence>
<dbReference type="InterPro" id="IPR003660">
    <property type="entry name" value="HAMP_dom"/>
</dbReference>
<dbReference type="Gene3D" id="1.10.287.130">
    <property type="match status" value="1"/>
</dbReference>
<reference evidence="13 14" key="1">
    <citation type="journal article" date="2024" name="Curr. Microbiol.">
        <title>Luteibacter sahnii sp. nov., A Novel Yellow-Colored Xanthomonadin Pigment Producing Probiotic Bacterium from Healthy Rice Seed Microbiome.</title>
        <authorList>
            <person name="Jaiswal G."/>
            <person name="Rana R."/>
            <person name="Nayak P.K."/>
            <person name="Chouhan R."/>
            <person name="Gandhi S.G."/>
            <person name="Patel H.K."/>
            <person name="Patil P.B."/>
        </authorList>
    </citation>
    <scope>NUCLEOTIDE SEQUENCE [LARGE SCALE GENOMIC DNA]</scope>
    <source>
        <strain evidence="13 14">PPL201</strain>
    </source>
</reference>
<organism evidence="13 14">
    <name type="scientific">Luteibacter sahnii</name>
    <dbReference type="NCBI Taxonomy" id="3021977"/>
    <lineage>
        <taxon>Bacteria</taxon>
        <taxon>Pseudomonadati</taxon>
        <taxon>Pseudomonadota</taxon>
        <taxon>Gammaproteobacteria</taxon>
        <taxon>Lysobacterales</taxon>
        <taxon>Rhodanobacteraceae</taxon>
        <taxon>Luteibacter</taxon>
    </lineage>
</organism>
<sequence length="391" mass="42980">MEAIEAALARALSVDPATVRARWRDSEGAGKASDVGQSVVLVGDRALLVDSGASGFQMRYGPDVRIGLDVRMPAFDVALWQHDGRWQWVMPVDRHRREWRMRLLIAFGIALVLSAAPVWLASRRLSRPIMALASRASVSALETEASFPLDGPEEIRAVARAMNDMHRRLAEQAAERFQSFTAIAHDLRTPLTGLRIRAECMPPGERERMVADLERMGAMIDDMLAYARIDRQGVRWERVDLVAFLRAITLDRQSIAQPVDFRPSVSSASAQVDPLMLRRAIDNLLDNAFRYAGNASLDIARSGSAIHIHVDDTGPGIPENHMEAALKPFTRLEASRNAATGGVGLGLAIAERVCTAHGGRLHLQNRSPQGLRVTIVLNPLDDSLHAHTPKA</sequence>
<comment type="catalytic activity">
    <reaction evidence="1">
        <text>ATP + protein L-histidine = ADP + protein N-phospho-L-histidine.</text>
        <dbReference type="EC" id="2.7.13.3"/>
    </reaction>
</comment>
<dbReference type="Gene3D" id="3.30.565.10">
    <property type="entry name" value="Histidine kinase-like ATPase, C-terminal domain"/>
    <property type="match status" value="1"/>
</dbReference>
<keyword evidence="4" id="KW-1003">Cell membrane</keyword>
<evidence type="ECO:0000259" key="12">
    <source>
        <dbReference type="PROSITE" id="PS50885"/>
    </source>
</evidence>
<keyword evidence="9 13" id="KW-0067">ATP-binding</keyword>
<keyword evidence="6" id="KW-0808">Transferase</keyword>
<dbReference type="PROSITE" id="PS50109">
    <property type="entry name" value="HIS_KIN"/>
    <property type="match status" value="1"/>
</dbReference>
<dbReference type="PANTHER" id="PTHR44936">
    <property type="entry name" value="SENSOR PROTEIN CREC"/>
    <property type="match status" value="1"/>
</dbReference>
<dbReference type="SUPFAM" id="SSF55874">
    <property type="entry name" value="ATPase domain of HSP90 chaperone/DNA topoisomerase II/histidine kinase"/>
    <property type="match status" value="1"/>
</dbReference>
<comment type="caution">
    <text evidence="13">The sequence shown here is derived from an EMBL/GenBank/DDBJ whole genome shotgun (WGS) entry which is preliminary data.</text>
</comment>
<dbReference type="InterPro" id="IPR004358">
    <property type="entry name" value="Sig_transdc_His_kin-like_C"/>
</dbReference>
<feature type="domain" description="HAMP" evidence="12">
    <location>
        <begin position="123"/>
        <end position="174"/>
    </location>
</feature>
<dbReference type="PRINTS" id="PR00344">
    <property type="entry name" value="BCTRLSENSOR"/>
</dbReference>
<evidence type="ECO:0000256" key="3">
    <source>
        <dbReference type="ARBA" id="ARBA00012438"/>
    </source>
</evidence>
<evidence type="ECO:0000256" key="7">
    <source>
        <dbReference type="ARBA" id="ARBA00022741"/>
    </source>
</evidence>
<proteinExistence type="predicted"/>
<gene>
    <name evidence="13" type="ORF">P3W24_06045</name>
</gene>
<keyword evidence="10" id="KW-0812">Transmembrane</keyword>
<name>A0ABT6B8S8_9GAMM</name>
<dbReference type="CDD" id="cd00082">
    <property type="entry name" value="HisKA"/>
    <property type="match status" value="1"/>
</dbReference>
<dbReference type="Gene3D" id="6.10.340.10">
    <property type="match status" value="1"/>
</dbReference>
<keyword evidence="5" id="KW-0597">Phosphoprotein</keyword>
<feature type="domain" description="Histidine kinase" evidence="11">
    <location>
        <begin position="182"/>
        <end position="381"/>
    </location>
</feature>
<dbReference type="InterPro" id="IPR003594">
    <property type="entry name" value="HATPase_dom"/>
</dbReference>
<keyword evidence="7" id="KW-0547">Nucleotide-binding</keyword>
<accession>A0ABT6B8S8</accession>
<keyword evidence="8" id="KW-0418">Kinase</keyword>
<evidence type="ECO:0000256" key="6">
    <source>
        <dbReference type="ARBA" id="ARBA00022679"/>
    </source>
</evidence>
<evidence type="ECO:0000256" key="10">
    <source>
        <dbReference type="SAM" id="Phobius"/>
    </source>
</evidence>
<dbReference type="SMART" id="SM00388">
    <property type="entry name" value="HisKA"/>
    <property type="match status" value="1"/>
</dbReference>
<dbReference type="Proteomes" id="UP001528850">
    <property type="component" value="Unassembled WGS sequence"/>
</dbReference>
<feature type="transmembrane region" description="Helical" evidence="10">
    <location>
        <begin position="103"/>
        <end position="122"/>
    </location>
</feature>
<dbReference type="SMART" id="SM00304">
    <property type="entry name" value="HAMP"/>
    <property type="match status" value="1"/>
</dbReference>
<evidence type="ECO:0000256" key="8">
    <source>
        <dbReference type="ARBA" id="ARBA00022777"/>
    </source>
</evidence>
<keyword evidence="10" id="KW-1133">Transmembrane helix</keyword>
<dbReference type="InterPro" id="IPR050980">
    <property type="entry name" value="2C_sensor_his_kinase"/>
</dbReference>
<dbReference type="InterPro" id="IPR036890">
    <property type="entry name" value="HATPase_C_sf"/>
</dbReference>
<dbReference type="Pfam" id="PF00512">
    <property type="entry name" value="HisKA"/>
    <property type="match status" value="1"/>
</dbReference>
<dbReference type="Pfam" id="PF02518">
    <property type="entry name" value="HATPase_c"/>
    <property type="match status" value="1"/>
</dbReference>
<dbReference type="InterPro" id="IPR005467">
    <property type="entry name" value="His_kinase_dom"/>
</dbReference>
<dbReference type="GO" id="GO:0005524">
    <property type="term" value="F:ATP binding"/>
    <property type="evidence" value="ECO:0007669"/>
    <property type="project" value="UniProtKB-KW"/>
</dbReference>
<evidence type="ECO:0000313" key="13">
    <source>
        <dbReference type="EMBL" id="MDF4024518.1"/>
    </source>
</evidence>
<evidence type="ECO:0000256" key="1">
    <source>
        <dbReference type="ARBA" id="ARBA00000085"/>
    </source>
</evidence>
<evidence type="ECO:0000313" key="14">
    <source>
        <dbReference type="Proteomes" id="UP001528850"/>
    </source>
</evidence>
<evidence type="ECO:0000256" key="5">
    <source>
        <dbReference type="ARBA" id="ARBA00022553"/>
    </source>
</evidence>
<dbReference type="PROSITE" id="PS50885">
    <property type="entry name" value="HAMP"/>
    <property type="match status" value="1"/>
</dbReference>
<evidence type="ECO:0000259" key="11">
    <source>
        <dbReference type="PROSITE" id="PS50109"/>
    </source>
</evidence>
<dbReference type="PANTHER" id="PTHR44936:SF10">
    <property type="entry name" value="SENSOR PROTEIN RSTB"/>
    <property type="match status" value="1"/>
</dbReference>
<dbReference type="SUPFAM" id="SSF47384">
    <property type="entry name" value="Homodimeric domain of signal transducing histidine kinase"/>
    <property type="match status" value="1"/>
</dbReference>
<dbReference type="InterPro" id="IPR003661">
    <property type="entry name" value="HisK_dim/P_dom"/>
</dbReference>
<dbReference type="EC" id="2.7.13.3" evidence="3"/>
<dbReference type="EMBL" id="JARJJS010000001">
    <property type="protein sequence ID" value="MDF4024518.1"/>
    <property type="molecule type" value="Genomic_DNA"/>
</dbReference>